<keyword evidence="2" id="KW-0680">Restriction system</keyword>
<comment type="similarity">
    <text evidence="1">Belongs to the type-I restriction system S methylase family.</text>
</comment>
<dbReference type="REBASE" id="857540">
    <property type="entry name" value="S.AspAs8PLORF6140P"/>
</dbReference>
<dbReference type="RefSeq" id="WP_368505217.1">
    <property type="nucleotide sequence ID" value="NZ_CP162551.1"/>
</dbReference>
<reference evidence="5" key="1">
    <citation type="submission" date="2024-07" db="EMBL/GenBank/DDBJ databases">
        <title>Identification and characteristics of an arsenic-resistant bacterial isolate, which belongs to a novel species.</title>
        <authorList>
            <person name="Juszczyk A."/>
            <person name="Kowalczyk A."/>
            <person name="Was K."/>
            <person name="Kosowicz W."/>
            <person name="Budzyn A."/>
            <person name="Latowski D."/>
        </authorList>
    </citation>
    <scope>NUCLEOTIDE SEQUENCE</scope>
    <source>
        <strain evidence="5">As8PL</strain>
    </source>
</reference>
<evidence type="ECO:0000313" key="5">
    <source>
        <dbReference type="EMBL" id="XDI37890.1"/>
    </source>
</evidence>
<dbReference type="PANTHER" id="PTHR30408">
    <property type="entry name" value="TYPE-1 RESTRICTION ENZYME ECOKI SPECIFICITY PROTEIN"/>
    <property type="match status" value="1"/>
</dbReference>
<dbReference type="InterPro" id="IPR000055">
    <property type="entry name" value="Restrct_endonuc_typeI_TRD"/>
</dbReference>
<dbReference type="PANTHER" id="PTHR30408:SF12">
    <property type="entry name" value="TYPE I RESTRICTION ENZYME MJAVIII SPECIFICITY SUBUNIT"/>
    <property type="match status" value="1"/>
</dbReference>
<evidence type="ECO:0000256" key="3">
    <source>
        <dbReference type="ARBA" id="ARBA00023125"/>
    </source>
</evidence>
<keyword evidence="3" id="KW-0238">DNA-binding</keyword>
<sequence>MKNKHTPEIRFPGITGEWKQRKLGEVSERVRGNDGRMDLPTLTISAGSGWLDQRERFSGNIAGKEQKNYTLLSKGELSYNHGNSKLAKYGAVFKLRTYEEALVPRVYHSFKTSEEACPDFIEYMFATKLPDRELSKLISSGARMDGLLNINYEEFMSISITIPKVEEQMEIAKFLRRIDDSISLHQQELTTLKQTKQGFLKKMFPKEGESMPEVRFPGFARDWEKRKLDSMVDRLKSYSLSRDVETNEYTGYKYIHYGDIHTKVAGVIDESSNLPDIKIGNYESLEKGDIVLADASEDYQGIATPAVITIDIPYKLVSGLHTIALRPKSKQVDSLFLYYLFYSPTFRKYGYRTGTGMKVFGISVTNLLKFESMFPLIEEQIEIGKFLKKLDDTIALYQCELEVLKETKKAFLQKMFV</sequence>
<proteinExistence type="inferred from homology"/>
<keyword evidence="5" id="KW-0540">Nuclease</keyword>
<accession>A0AB39BWG7</accession>
<dbReference type="InterPro" id="IPR052021">
    <property type="entry name" value="Type-I_RS_S_subunit"/>
</dbReference>
<keyword evidence="5" id="KW-0378">Hydrolase</keyword>
<dbReference type="AlphaFoldDB" id="A0AB39BWG7"/>
<evidence type="ECO:0000256" key="1">
    <source>
        <dbReference type="ARBA" id="ARBA00010923"/>
    </source>
</evidence>
<gene>
    <name evidence="5" type="ORF">AB3N04_06135</name>
</gene>
<dbReference type="Gene3D" id="3.90.220.20">
    <property type="entry name" value="DNA methylase specificity domains"/>
    <property type="match status" value="2"/>
</dbReference>
<dbReference type="GO" id="GO:0009307">
    <property type="term" value="P:DNA restriction-modification system"/>
    <property type="evidence" value="ECO:0007669"/>
    <property type="project" value="UniProtKB-KW"/>
</dbReference>
<protein>
    <submittedName>
        <fullName evidence="5">Restriction endonuclease subunit S</fullName>
        <ecNumber evidence="5">3.1.21.-</ecNumber>
    </submittedName>
</protein>
<organism evidence="5">
    <name type="scientific">Alkalihalophilus sp. As8PL</name>
    <dbReference type="NCBI Taxonomy" id="3237103"/>
    <lineage>
        <taxon>Bacteria</taxon>
        <taxon>Bacillati</taxon>
        <taxon>Bacillota</taxon>
        <taxon>Bacilli</taxon>
        <taxon>Bacillales</taxon>
        <taxon>Bacillaceae</taxon>
        <taxon>Alkalihalophilus</taxon>
    </lineage>
</organism>
<dbReference type="Pfam" id="PF01420">
    <property type="entry name" value="Methylase_S"/>
    <property type="match status" value="2"/>
</dbReference>
<feature type="domain" description="Type I restriction modification DNA specificity" evidence="4">
    <location>
        <begin position="221"/>
        <end position="405"/>
    </location>
</feature>
<evidence type="ECO:0000256" key="2">
    <source>
        <dbReference type="ARBA" id="ARBA00022747"/>
    </source>
</evidence>
<keyword evidence="5" id="KW-0255">Endonuclease</keyword>
<dbReference type="EC" id="3.1.21.-" evidence="5"/>
<dbReference type="GO" id="GO:0003677">
    <property type="term" value="F:DNA binding"/>
    <property type="evidence" value="ECO:0007669"/>
    <property type="project" value="UniProtKB-KW"/>
</dbReference>
<dbReference type="InterPro" id="IPR044946">
    <property type="entry name" value="Restrct_endonuc_typeI_TRD_sf"/>
</dbReference>
<evidence type="ECO:0000259" key="4">
    <source>
        <dbReference type="Pfam" id="PF01420"/>
    </source>
</evidence>
<dbReference type="SUPFAM" id="SSF116734">
    <property type="entry name" value="DNA methylase specificity domain"/>
    <property type="match status" value="2"/>
</dbReference>
<dbReference type="GO" id="GO:0004519">
    <property type="term" value="F:endonuclease activity"/>
    <property type="evidence" value="ECO:0007669"/>
    <property type="project" value="UniProtKB-KW"/>
</dbReference>
<dbReference type="EMBL" id="CP162551">
    <property type="protein sequence ID" value="XDI37890.1"/>
    <property type="molecule type" value="Genomic_DNA"/>
</dbReference>
<feature type="domain" description="Type I restriction modification DNA specificity" evidence="4">
    <location>
        <begin position="107"/>
        <end position="194"/>
    </location>
</feature>
<name>A0AB39BWG7_9BACI</name>
<dbReference type="GO" id="GO:0016787">
    <property type="term" value="F:hydrolase activity"/>
    <property type="evidence" value="ECO:0007669"/>
    <property type="project" value="UniProtKB-KW"/>
</dbReference>